<evidence type="ECO:0000313" key="2">
    <source>
        <dbReference type="Proteomes" id="UP000807159"/>
    </source>
</evidence>
<accession>A0A8T2ZGH3</accession>
<name>A0A8T2ZGH3_POPDE</name>
<evidence type="ECO:0000313" key="1">
    <source>
        <dbReference type="EMBL" id="KAH8516537.1"/>
    </source>
</evidence>
<protein>
    <submittedName>
        <fullName evidence="1">Uncharacterized protein</fullName>
    </submittedName>
</protein>
<dbReference type="AlphaFoldDB" id="A0A8T2ZGH3"/>
<keyword evidence="2" id="KW-1185">Reference proteome</keyword>
<comment type="caution">
    <text evidence="1">The sequence shown here is derived from an EMBL/GenBank/DDBJ whole genome shotgun (WGS) entry which is preliminary data.</text>
</comment>
<proteinExistence type="predicted"/>
<dbReference type="EMBL" id="JACEGQ020000002">
    <property type="protein sequence ID" value="KAH8516537.1"/>
    <property type="molecule type" value="Genomic_DNA"/>
</dbReference>
<gene>
    <name evidence="1" type="ORF">H0E87_004763</name>
</gene>
<sequence>MGSSSTLIGANVRRTAWDTIRSDYCDWDPDYCIVGKSWLNDVLIYNQLLLLKCTEAAIGGDDDSLEGPKKLCEINFPGTLKKRKQKELLFPIH</sequence>
<dbReference type="Proteomes" id="UP000807159">
    <property type="component" value="Chromosome 2"/>
</dbReference>
<organism evidence="1 2">
    <name type="scientific">Populus deltoides</name>
    <name type="common">Eastern poplar</name>
    <name type="synonym">Eastern cottonwood</name>
    <dbReference type="NCBI Taxonomy" id="3696"/>
    <lineage>
        <taxon>Eukaryota</taxon>
        <taxon>Viridiplantae</taxon>
        <taxon>Streptophyta</taxon>
        <taxon>Embryophyta</taxon>
        <taxon>Tracheophyta</taxon>
        <taxon>Spermatophyta</taxon>
        <taxon>Magnoliopsida</taxon>
        <taxon>eudicotyledons</taxon>
        <taxon>Gunneridae</taxon>
        <taxon>Pentapetalae</taxon>
        <taxon>rosids</taxon>
        <taxon>fabids</taxon>
        <taxon>Malpighiales</taxon>
        <taxon>Salicaceae</taxon>
        <taxon>Saliceae</taxon>
        <taxon>Populus</taxon>
    </lineage>
</organism>
<reference evidence="1" key="1">
    <citation type="journal article" date="2021" name="J. Hered.">
        <title>Genome Assembly of Salicaceae Populus deltoides (Eastern Cottonwood) I-69 Based on Nanopore Sequencing and Hi-C Technologies.</title>
        <authorList>
            <person name="Bai S."/>
            <person name="Wu H."/>
            <person name="Zhang J."/>
            <person name="Pan Z."/>
            <person name="Zhao W."/>
            <person name="Li Z."/>
            <person name="Tong C."/>
        </authorList>
    </citation>
    <scope>NUCLEOTIDE SEQUENCE</scope>
    <source>
        <tissue evidence="1">Leaf</tissue>
    </source>
</reference>